<evidence type="ECO:0000256" key="4">
    <source>
        <dbReference type="ARBA" id="ARBA00023204"/>
    </source>
</evidence>
<proteinExistence type="inferred from homology"/>
<evidence type="ECO:0000259" key="9">
    <source>
        <dbReference type="SMART" id="SM01032"/>
    </source>
</evidence>
<keyword evidence="3" id="KW-0227">DNA damage</keyword>
<dbReference type="Pfam" id="PF10405">
    <property type="entry name" value="BHD_3"/>
    <property type="match status" value="1"/>
</dbReference>
<evidence type="ECO:0000259" key="7">
    <source>
        <dbReference type="SMART" id="SM01030"/>
    </source>
</evidence>
<dbReference type="SMART" id="SM01030">
    <property type="entry name" value="BHD_1"/>
    <property type="match status" value="1"/>
</dbReference>
<dbReference type="GO" id="GO:0005737">
    <property type="term" value="C:cytoplasm"/>
    <property type="evidence" value="ECO:0007669"/>
    <property type="project" value="TreeGrafter"/>
</dbReference>
<evidence type="ECO:0000313" key="11">
    <source>
        <dbReference type="Proteomes" id="UP000799441"/>
    </source>
</evidence>
<comment type="similarity">
    <text evidence="2">Belongs to the XPC family.</text>
</comment>
<dbReference type="InterPro" id="IPR018325">
    <property type="entry name" value="Rad4/PNGase_transGLS-fold"/>
</dbReference>
<dbReference type="Gene3D" id="3.30.70.2460">
    <property type="entry name" value="Rad4, beta-hairpin domain BHD3"/>
    <property type="match status" value="1"/>
</dbReference>
<dbReference type="EMBL" id="MU003814">
    <property type="protein sequence ID" value="KAF2719244.1"/>
    <property type="molecule type" value="Genomic_DNA"/>
</dbReference>
<dbReference type="InterPro" id="IPR018328">
    <property type="entry name" value="Rad4_beta-hairpin_dom3"/>
</dbReference>
<dbReference type="GO" id="GO:0003684">
    <property type="term" value="F:damaged DNA binding"/>
    <property type="evidence" value="ECO:0007669"/>
    <property type="project" value="InterPro"/>
</dbReference>
<reference evidence="10" key="1">
    <citation type="journal article" date="2020" name="Stud. Mycol.">
        <title>101 Dothideomycetes genomes: a test case for predicting lifestyles and emergence of pathogens.</title>
        <authorList>
            <person name="Haridas S."/>
            <person name="Albert R."/>
            <person name="Binder M."/>
            <person name="Bloem J."/>
            <person name="Labutti K."/>
            <person name="Salamov A."/>
            <person name="Andreopoulos B."/>
            <person name="Baker S."/>
            <person name="Barry K."/>
            <person name="Bills G."/>
            <person name="Bluhm B."/>
            <person name="Cannon C."/>
            <person name="Castanera R."/>
            <person name="Culley D."/>
            <person name="Daum C."/>
            <person name="Ezra D."/>
            <person name="Gonzalez J."/>
            <person name="Henrissat B."/>
            <person name="Kuo A."/>
            <person name="Liang C."/>
            <person name="Lipzen A."/>
            <person name="Lutzoni F."/>
            <person name="Magnuson J."/>
            <person name="Mondo S."/>
            <person name="Nolan M."/>
            <person name="Ohm R."/>
            <person name="Pangilinan J."/>
            <person name="Park H.-J."/>
            <person name="Ramirez L."/>
            <person name="Alfaro M."/>
            <person name="Sun H."/>
            <person name="Tritt A."/>
            <person name="Yoshinaga Y."/>
            <person name="Zwiers L.-H."/>
            <person name="Turgeon B."/>
            <person name="Goodwin S."/>
            <person name="Spatafora J."/>
            <person name="Crous P."/>
            <person name="Grigoriev I."/>
        </authorList>
    </citation>
    <scope>NUCLEOTIDE SEQUENCE</scope>
    <source>
        <strain evidence="10">CBS 116435</strain>
    </source>
</reference>
<dbReference type="GO" id="GO:0071942">
    <property type="term" value="C:XPC complex"/>
    <property type="evidence" value="ECO:0007669"/>
    <property type="project" value="TreeGrafter"/>
</dbReference>
<dbReference type="Pfam" id="PF10404">
    <property type="entry name" value="BHD_2"/>
    <property type="match status" value="1"/>
</dbReference>
<feature type="compositionally biased region" description="Polar residues" evidence="6">
    <location>
        <begin position="10"/>
        <end position="33"/>
    </location>
</feature>
<dbReference type="GO" id="GO:0006298">
    <property type="term" value="P:mismatch repair"/>
    <property type="evidence" value="ECO:0007669"/>
    <property type="project" value="TreeGrafter"/>
</dbReference>
<feature type="domain" description="Rad4 beta-hairpin" evidence="9">
    <location>
        <begin position="652"/>
        <end position="726"/>
    </location>
</feature>
<dbReference type="InterPro" id="IPR038765">
    <property type="entry name" value="Papain-like_cys_pep_sf"/>
</dbReference>
<feature type="domain" description="Rad4 beta-hairpin" evidence="8">
    <location>
        <begin position="581"/>
        <end position="645"/>
    </location>
</feature>
<dbReference type="GO" id="GO:0000111">
    <property type="term" value="C:nucleotide-excision repair factor 2 complex"/>
    <property type="evidence" value="ECO:0007669"/>
    <property type="project" value="TreeGrafter"/>
</dbReference>
<evidence type="ECO:0000256" key="5">
    <source>
        <dbReference type="ARBA" id="ARBA00023242"/>
    </source>
</evidence>
<dbReference type="InterPro" id="IPR018326">
    <property type="entry name" value="Rad4_beta-hairpin_dom1"/>
</dbReference>
<dbReference type="InterPro" id="IPR036985">
    <property type="entry name" value="Transglutaminase-like_sf"/>
</dbReference>
<dbReference type="Proteomes" id="UP000799441">
    <property type="component" value="Unassembled WGS sequence"/>
</dbReference>
<protein>
    <submittedName>
        <fullName evidence="10">Rad4-domain-containing protein</fullName>
    </submittedName>
</protein>
<dbReference type="Pfam" id="PF10403">
    <property type="entry name" value="BHD_1"/>
    <property type="match status" value="1"/>
</dbReference>
<feature type="region of interest" description="Disordered" evidence="6">
    <location>
        <begin position="1"/>
        <end position="33"/>
    </location>
</feature>
<organism evidence="10 11">
    <name type="scientific">Polychaeton citri CBS 116435</name>
    <dbReference type="NCBI Taxonomy" id="1314669"/>
    <lineage>
        <taxon>Eukaryota</taxon>
        <taxon>Fungi</taxon>
        <taxon>Dikarya</taxon>
        <taxon>Ascomycota</taxon>
        <taxon>Pezizomycotina</taxon>
        <taxon>Dothideomycetes</taxon>
        <taxon>Dothideomycetidae</taxon>
        <taxon>Capnodiales</taxon>
        <taxon>Capnodiaceae</taxon>
        <taxon>Polychaeton</taxon>
    </lineage>
</organism>
<feature type="domain" description="Rad4 beta-hairpin" evidence="7">
    <location>
        <begin position="521"/>
        <end position="579"/>
    </location>
</feature>
<evidence type="ECO:0000256" key="3">
    <source>
        <dbReference type="ARBA" id="ARBA00022763"/>
    </source>
</evidence>
<dbReference type="Gene3D" id="3.90.260.10">
    <property type="entry name" value="Transglutaminase-like"/>
    <property type="match status" value="1"/>
</dbReference>
<feature type="compositionally biased region" description="Acidic residues" evidence="6">
    <location>
        <begin position="1080"/>
        <end position="1093"/>
    </location>
</feature>
<feature type="region of interest" description="Disordered" evidence="6">
    <location>
        <begin position="823"/>
        <end position="1093"/>
    </location>
</feature>
<feature type="compositionally biased region" description="Acidic residues" evidence="6">
    <location>
        <begin position="111"/>
        <end position="133"/>
    </location>
</feature>
<dbReference type="Gene3D" id="2.20.20.110">
    <property type="entry name" value="Rad4, beta-hairpin domain BHD1"/>
    <property type="match status" value="1"/>
</dbReference>
<comment type="subcellular location">
    <subcellularLocation>
        <location evidence="1">Nucleus</location>
    </subcellularLocation>
</comment>
<evidence type="ECO:0000256" key="6">
    <source>
        <dbReference type="SAM" id="MobiDB-lite"/>
    </source>
</evidence>
<evidence type="ECO:0000256" key="1">
    <source>
        <dbReference type="ARBA" id="ARBA00004123"/>
    </source>
</evidence>
<dbReference type="SUPFAM" id="SSF54001">
    <property type="entry name" value="Cysteine proteinases"/>
    <property type="match status" value="1"/>
</dbReference>
<dbReference type="GO" id="GO:0006289">
    <property type="term" value="P:nucleotide-excision repair"/>
    <property type="evidence" value="ECO:0007669"/>
    <property type="project" value="InterPro"/>
</dbReference>
<name>A0A9P4Q3S1_9PEZI</name>
<accession>A0A9P4Q3S1</accession>
<dbReference type="SMART" id="SM01032">
    <property type="entry name" value="BHD_3"/>
    <property type="match status" value="1"/>
</dbReference>
<evidence type="ECO:0000259" key="8">
    <source>
        <dbReference type="SMART" id="SM01031"/>
    </source>
</evidence>
<evidence type="ECO:0000313" key="10">
    <source>
        <dbReference type="EMBL" id="KAF2719244.1"/>
    </source>
</evidence>
<dbReference type="InterPro" id="IPR004583">
    <property type="entry name" value="DNA_repair_Rad4"/>
</dbReference>
<dbReference type="InterPro" id="IPR018327">
    <property type="entry name" value="BHD_2"/>
</dbReference>
<dbReference type="PANTHER" id="PTHR12135">
    <property type="entry name" value="DNA REPAIR PROTEIN XP-C / RAD4"/>
    <property type="match status" value="1"/>
</dbReference>
<feature type="compositionally biased region" description="Basic and acidic residues" evidence="6">
    <location>
        <begin position="70"/>
        <end position="101"/>
    </location>
</feature>
<sequence length="1093" mass="120150">MAPSRGGRRNGTNAAVSGQQPQTTRSSRQVSSGVGNVYDDMLIEAVATEPDVAGSRPLKRRKVAAQQATPDRRPQRIQAQDRRQDASNAEIRRQTAVDHALEANQRQIIDDSSEDDNSDDESDFQFEDVDLDLQEPSTSRTGYGIDDLSISIDPPNSSKTSTKKKRKPATSAEKFHRLVVHKLHLLYLLSHCMHVNGWCNDESVHKTLRVLLSKKNKGYLNPERQYSQFQRNRSFMEGLQDAVNIFNIHFTVTSPGMRRPRWLEPEQDIDDLIDDDFQSAGRKELRRAARDMEGSQDVGNQLFCALLRSVGVDARLVCSLQTLPFAIPGPPKGPAPKKPIKRTVFALPSGKNALAPEQYVNDTALASSSRLQNVPSAKRRLGISSFDRMPEPAKATPSKHSAVRRLSYPVFWVEAFNEAHQKWITVDPVVTGTVNKPSALEPPALCADSQLSYAIAFEIDGSARDVTIRYAKAFNAKTRKHRVEATTNGSAWLKRALKIFQRRRRQDRDSIEISELNQKLGREGLPSNVQDFKGHPIYALERHLKRHEVIHPRRECGKVNAGTAARPKMELVFRREDALACRSADKWYRVGREIKKGEQPLKYVPSRRSALLNEDHDDDGGDTNATTSAQTGLYAVFQTVVYTPPPVERGRVPRNAFGNLDIYVPSMVPAGGAHIRHPLAKQAAQFLNVDATDAVTGFKFKGRRGTAVIEGAVIPAAFAAAVAAVIEGMEYDKELEECRSRSFTAMRVWKRLLIGLRIAERVAAYGSADDSKAAAPSGIPDTTAKDSESFEKLVLPLSTDVEDQPLITAGMLSLVDAEMNNAATGRRRGKAKRKQDDSDSESQFADDNYDDDEQRALPPRSTRQTRNRKIRMADDENIDEAYEAGSGGGFLTEGEYDVKEPSGAHLPDSKGGFLLDGDDDDGGGFLPNDSPSTGGFLVDDALPHHRGNEGAAFADGNEITDSGGGFLVPEDDEDQVQQQDTEIPSIDDCRYEVEPSQGEAHVGHSSVSRTGANEAVEHAGGEVQAAFPTIIAKVEQTTGEGLDDEEARRPDQSAAADTPDHDNEANGGSSDKGSLLSHDPEDDDAEPDWLESD</sequence>
<gene>
    <name evidence="10" type="ORF">K431DRAFT_286976</name>
</gene>
<dbReference type="SMART" id="SM01031">
    <property type="entry name" value="BHD_2"/>
    <property type="match status" value="1"/>
</dbReference>
<dbReference type="InterPro" id="IPR042488">
    <property type="entry name" value="Rad4_BHD3_sf"/>
</dbReference>
<keyword evidence="11" id="KW-1185">Reference proteome</keyword>
<dbReference type="AlphaFoldDB" id="A0A9P4Q3S1"/>
<dbReference type="PANTHER" id="PTHR12135:SF0">
    <property type="entry name" value="DNA REPAIR PROTEIN COMPLEMENTING XP-C CELLS"/>
    <property type="match status" value="1"/>
</dbReference>
<keyword evidence="4" id="KW-0234">DNA repair</keyword>
<dbReference type="OrthoDB" id="300780at2759"/>
<comment type="caution">
    <text evidence="10">The sequence shown here is derived from an EMBL/GenBank/DDBJ whole genome shotgun (WGS) entry which is preliminary data.</text>
</comment>
<dbReference type="Pfam" id="PF03835">
    <property type="entry name" value="Rad4"/>
    <property type="match status" value="1"/>
</dbReference>
<feature type="region of interest" description="Disordered" evidence="6">
    <location>
        <begin position="49"/>
        <end position="171"/>
    </location>
</feature>
<keyword evidence="5" id="KW-0539">Nucleus</keyword>
<dbReference type="GO" id="GO:0003697">
    <property type="term" value="F:single-stranded DNA binding"/>
    <property type="evidence" value="ECO:0007669"/>
    <property type="project" value="TreeGrafter"/>
</dbReference>
<dbReference type="Gene3D" id="3.30.60.290">
    <property type="entry name" value="Rad4, beta-hairpin domain BHD2"/>
    <property type="match status" value="1"/>
</dbReference>
<evidence type="ECO:0000256" key="2">
    <source>
        <dbReference type="ARBA" id="ARBA00009525"/>
    </source>
</evidence>